<dbReference type="Proteomes" id="UP000323994">
    <property type="component" value="Unassembled WGS sequence"/>
</dbReference>
<dbReference type="OrthoDB" id="1092387at2"/>
<gene>
    <name evidence="1" type="ORF">FEM33_15255</name>
</gene>
<sequence length="234" mass="27096">MDIDSTYSNSVGRSFFEEHWSRHARLFGKEVLVVSKAYEDAAVRASDKLYNLVESIREKKEFNLSIQGSYIVKSVMFMCDLRFDNTDGFEGVLYIFLPNGIPYGYISLPEGRIWVSKDSDVNIQDTTDLLGYFCSLVDMIFVIKLFQLYADSELKVVKPNQTLKKLDLGYIKNESPFEITYLNSNWFTTLVRSEGFEVRGHFRLQPKKVDGEWTKELIWISDFVKSGYTSKSKI</sequence>
<dbReference type="EMBL" id="VBSN01000042">
    <property type="protein sequence ID" value="KAA6438870.1"/>
    <property type="molecule type" value="Genomic_DNA"/>
</dbReference>
<evidence type="ECO:0000313" key="2">
    <source>
        <dbReference type="Proteomes" id="UP000323994"/>
    </source>
</evidence>
<keyword evidence="2" id="KW-1185">Reference proteome</keyword>
<protein>
    <submittedName>
        <fullName evidence="1">Uncharacterized protein</fullName>
    </submittedName>
</protein>
<name>A0A5M8QUY5_9BACT</name>
<dbReference type="RefSeq" id="WP_139012889.1">
    <property type="nucleotide sequence ID" value="NZ_VBSN01000042.1"/>
</dbReference>
<accession>A0A5M8QUY5</accession>
<reference evidence="1 2" key="1">
    <citation type="submission" date="2019-05" db="EMBL/GenBank/DDBJ databases">
        <authorList>
            <person name="Qu J.-H."/>
        </authorList>
    </citation>
    <scope>NUCLEOTIDE SEQUENCE [LARGE SCALE GENOMIC DNA]</scope>
    <source>
        <strain evidence="1 2">NS28</strain>
    </source>
</reference>
<comment type="caution">
    <text evidence="1">The sequence shown here is derived from an EMBL/GenBank/DDBJ whole genome shotgun (WGS) entry which is preliminary data.</text>
</comment>
<organism evidence="1 2">
    <name type="scientific">Dyadobacter flavalbus</name>
    <dbReference type="NCBI Taxonomy" id="2579942"/>
    <lineage>
        <taxon>Bacteria</taxon>
        <taxon>Pseudomonadati</taxon>
        <taxon>Bacteroidota</taxon>
        <taxon>Cytophagia</taxon>
        <taxon>Cytophagales</taxon>
        <taxon>Spirosomataceae</taxon>
        <taxon>Dyadobacter</taxon>
    </lineage>
</organism>
<dbReference type="AlphaFoldDB" id="A0A5M8QUY5"/>
<proteinExistence type="predicted"/>
<evidence type="ECO:0000313" key="1">
    <source>
        <dbReference type="EMBL" id="KAA6438870.1"/>
    </source>
</evidence>